<dbReference type="Proteomes" id="UP000774326">
    <property type="component" value="Unassembled WGS sequence"/>
</dbReference>
<dbReference type="PROSITE" id="PS51396">
    <property type="entry name" value="PUL"/>
    <property type="match status" value="1"/>
</dbReference>
<protein>
    <submittedName>
        <fullName evidence="11">Uncharacterized protein</fullName>
    </submittedName>
</protein>
<dbReference type="CDD" id="cd00200">
    <property type="entry name" value="WD40"/>
    <property type="match status" value="1"/>
</dbReference>
<dbReference type="OrthoDB" id="10265988at2759"/>
<dbReference type="InterPro" id="IPR038122">
    <property type="entry name" value="PFU_sf"/>
</dbReference>
<evidence type="ECO:0000256" key="1">
    <source>
        <dbReference type="ARBA" id="ARBA00004123"/>
    </source>
</evidence>
<dbReference type="InterPro" id="IPR011989">
    <property type="entry name" value="ARM-like"/>
</dbReference>
<dbReference type="FunFam" id="2.130.10.10:FF:000175">
    <property type="entry name" value="Phospholipase A-2-activating protein"/>
    <property type="match status" value="1"/>
</dbReference>
<dbReference type="Gene3D" id="1.25.10.10">
    <property type="entry name" value="Leucine-rich Repeat Variant"/>
    <property type="match status" value="1"/>
</dbReference>
<dbReference type="Gene3D" id="3.10.20.870">
    <property type="entry name" value="PFU (PLAA family ubiquitin binding), C-terminal domain"/>
    <property type="match status" value="1"/>
</dbReference>
<evidence type="ECO:0000256" key="6">
    <source>
        <dbReference type="ARBA" id="ARBA00022737"/>
    </source>
</evidence>
<comment type="subcellular location">
    <subcellularLocation>
        <location evidence="2">Cytoplasm</location>
    </subcellularLocation>
    <subcellularLocation>
        <location evidence="1">Nucleus</location>
    </subcellularLocation>
</comment>
<dbReference type="InterPro" id="IPR015943">
    <property type="entry name" value="WD40/YVTN_repeat-like_dom_sf"/>
</dbReference>
<dbReference type="InterPro" id="IPR020472">
    <property type="entry name" value="WD40_PAC1"/>
</dbReference>
<dbReference type="Pfam" id="PF00400">
    <property type="entry name" value="WD40"/>
    <property type="match status" value="7"/>
</dbReference>
<dbReference type="InterPro" id="IPR013535">
    <property type="entry name" value="PUL_dom"/>
</dbReference>
<dbReference type="GO" id="GO:0005634">
    <property type="term" value="C:nucleus"/>
    <property type="evidence" value="ECO:0007669"/>
    <property type="project" value="UniProtKB-SubCell"/>
</dbReference>
<gene>
    <name evidence="11" type="ORF">WICPIJ_001378</name>
</gene>
<keyword evidence="7" id="KW-0539">Nucleus</keyword>
<evidence type="ECO:0000313" key="12">
    <source>
        <dbReference type="Proteomes" id="UP000774326"/>
    </source>
</evidence>
<dbReference type="GO" id="GO:0043130">
    <property type="term" value="F:ubiquitin binding"/>
    <property type="evidence" value="ECO:0007669"/>
    <property type="project" value="TreeGrafter"/>
</dbReference>
<dbReference type="GO" id="GO:0010992">
    <property type="term" value="P:ubiquitin recycling"/>
    <property type="evidence" value="ECO:0007669"/>
    <property type="project" value="TreeGrafter"/>
</dbReference>
<feature type="repeat" description="WD" evidence="8">
    <location>
        <begin position="99"/>
        <end position="129"/>
    </location>
</feature>
<sequence length="719" mass="80220">MSYKLSATLEAHEDDIKSLSTPYNDTIISASRDSTVRVWTKSSNEKSNYWEPSINYKSSGFINSLTFNKTGNLIISAGQDKLINITELYSHTLDPEFTLIGHESNVCCLDYKDDLIISGSWDTTAKVWKDNQLLYDLKGHNASVWDVKILSSSPAGKELFLTASADRTIKLWCGSKELKNFVGHSDVVRALSLLPNEQGFVSTSNDGTLKIWDMQGSVTKTLTGHESFVYGVKLLSNGDIVSCGEDRTIRIWSQTTGEIKQVITVPCISVWCVSVLPNDDIVAGGSDGIVRVFTCDPARVASDEELLKFKESVESIAINSQQIDESKILPPEALDTAGTKEGQVIIVKSYQGVNEAHQWTSGMWVKVGEVVGGAGSSDKKVEFQGKKWDYVFDVDIQDGVPPLKLPYNVTENPYVAAQRFLEMNDLPLTFTDQVVQFITNNTGSVGVADASQSSGANPYVQQKKKLLPHTQYLGFTTANPDSILKGLIKLNQTSNSPFSEQQMAKIEGYFQTNNTNDLLATSRQIIDHWDNKLVGYDLLRHITPSLQTPPEHLGEFIKMGLQDQYQTHKQVYFMSLRFLCNCFLNSQWGDAIVTDPKIAVSILELIKFDSTSKETNEKNTNHFATAVATLLLNYSIYTSRYKSTSFQTQLISKFQDLSLDVSKVSNEAAYRISVGLGNLIYVHKELKFDSKFVGFKKEVVKKWGSESRFKELFEEIDSL</sequence>
<feature type="repeat" description="WD" evidence="8">
    <location>
        <begin position="181"/>
        <end position="215"/>
    </location>
</feature>
<dbReference type="PANTHER" id="PTHR19849:SF0">
    <property type="entry name" value="PHOSPHOLIPASE A-2-ACTIVATING PROTEIN"/>
    <property type="match status" value="1"/>
</dbReference>
<dbReference type="InterPro" id="IPR036322">
    <property type="entry name" value="WD40_repeat_dom_sf"/>
</dbReference>
<dbReference type="EMBL" id="JAEUBG010000699">
    <property type="protein sequence ID" value="KAH3687639.1"/>
    <property type="molecule type" value="Genomic_DNA"/>
</dbReference>
<name>A0A9P8QE13_WICPI</name>
<evidence type="ECO:0000256" key="4">
    <source>
        <dbReference type="ARBA" id="ARBA00022490"/>
    </source>
</evidence>
<evidence type="ECO:0000256" key="8">
    <source>
        <dbReference type="PROSITE-ProRule" id="PRU00221"/>
    </source>
</evidence>
<reference evidence="11" key="2">
    <citation type="submission" date="2021-01" db="EMBL/GenBank/DDBJ databases">
        <authorList>
            <person name="Schikora-Tamarit M.A."/>
        </authorList>
    </citation>
    <scope>NUCLEOTIDE SEQUENCE</scope>
    <source>
        <strain evidence="11">CBS2887</strain>
    </source>
</reference>
<keyword evidence="12" id="KW-1185">Reference proteome</keyword>
<evidence type="ECO:0000256" key="7">
    <source>
        <dbReference type="ARBA" id="ARBA00023242"/>
    </source>
</evidence>
<dbReference type="PROSITE" id="PS50294">
    <property type="entry name" value="WD_REPEATS_REGION"/>
    <property type="match status" value="3"/>
</dbReference>
<evidence type="ECO:0000256" key="3">
    <source>
        <dbReference type="ARBA" id="ARBA00008495"/>
    </source>
</evidence>
<keyword evidence="4" id="KW-0963">Cytoplasm</keyword>
<proteinExistence type="inferred from homology"/>
<feature type="domain" description="PUL" evidence="10">
    <location>
        <begin position="465"/>
        <end position="719"/>
    </location>
</feature>
<feature type="repeat" description="WD" evidence="8">
    <location>
        <begin position="222"/>
        <end position="262"/>
    </location>
</feature>
<reference evidence="11" key="1">
    <citation type="journal article" date="2021" name="Open Biol.">
        <title>Shared evolutionary footprints suggest mitochondrial oxidative damage underlies multiple complex I losses in fungi.</title>
        <authorList>
            <person name="Schikora-Tamarit M.A."/>
            <person name="Marcet-Houben M."/>
            <person name="Nosek J."/>
            <person name="Gabaldon T."/>
        </authorList>
    </citation>
    <scope>NUCLEOTIDE SEQUENCE</scope>
    <source>
        <strain evidence="11">CBS2887</strain>
    </source>
</reference>
<organism evidence="11 12">
    <name type="scientific">Wickerhamomyces pijperi</name>
    <name type="common">Yeast</name>
    <name type="synonym">Pichia pijperi</name>
    <dbReference type="NCBI Taxonomy" id="599730"/>
    <lineage>
        <taxon>Eukaryota</taxon>
        <taxon>Fungi</taxon>
        <taxon>Dikarya</taxon>
        <taxon>Ascomycota</taxon>
        <taxon>Saccharomycotina</taxon>
        <taxon>Saccharomycetes</taxon>
        <taxon>Phaffomycetales</taxon>
        <taxon>Wickerhamomycetaceae</taxon>
        <taxon>Wickerhamomyces</taxon>
    </lineage>
</organism>
<dbReference type="Pfam" id="PF08324">
    <property type="entry name" value="PUL"/>
    <property type="match status" value="1"/>
</dbReference>
<dbReference type="GO" id="GO:0005737">
    <property type="term" value="C:cytoplasm"/>
    <property type="evidence" value="ECO:0007669"/>
    <property type="project" value="UniProtKB-SubCell"/>
</dbReference>
<comment type="caution">
    <text evidence="11">The sequence shown here is derived from an EMBL/GenBank/DDBJ whole genome shotgun (WGS) entry which is preliminary data.</text>
</comment>
<dbReference type="Gene3D" id="2.130.10.10">
    <property type="entry name" value="YVTN repeat-like/Quinoprotein amine dehydrogenase"/>
    <property type="match status" value="1"/>
</dbReference>
<feature type="repeat" description="WD" evidence="8">
    <location>
        <begin position="9"/>
        <end position="49"/>
    </location>
</feature>
<evidence type="ECO:0000259" key="9">
    <source>
        <dbReference type="PROSITE" id="PS51394"/>
    </source>
</evidence>
<evidence type="ECO:0000313" key="11">
    <source>
        <dbReference type="EMBL" id="KAH3687639.1"/>
    </source>
</evidence>
<dbReference type="InterPro" id="IPR001680">
    <property type="entry name" value="WD40_rpt"/>
</dbReference>
<feature type="repeat" description="WD" evidence="8">
    <location>
        <begin position="137"/>
        <end position="172"/>
    </location>
</feature>
<evidence type="ECO:0000259" key="10">
    <source>
        <dbReference type="PROSITE" id="PS51396"/>
    </source>
</evidence>
<feature type="domain" description="PFU" evidence="9">
    <location>
        <begin position="356"/>
        <end position="452"/>
    </location>
</feature>
<dbReference type="AlphaFoldDB" id="A0A9P8QE13"/>
<dbReference type="InterPro" id="IPR015155">
    <property type="entry name" value="PFU"/>
</dbReference>
<keyword evidence="6" id="KW-0677">Repeat</keyword>
<evidence type="ECO:0000256" key="2">
    <source>
        <dbReference type="ARBA" id="ARBA00004496"/>
    </source>
</evidence>
<dbReference type="GO" id="GO:0043161">
    <property type="term" value="P:proteasome-mediated ubiquitin-dependent protein catabolic process"/>
    <property type="evidence" value="ECO:0007669"/>
    <property type="project" value="TreeGrafter"/>
</dbReference>
<dbReference type="SUPFAM" id="SSF50978">
    <property type="entry name" value="WD40 repeat-like"/>
    <property type="match status" value="1"/>
</dbReference>
<dbReference type="PROSITE" id="PS51394">
    <property type="entry name" value="PFU"/>
    <property type="match status" value="1"/>
</dbReference>
<dbReference type="PROSITE" id="PS50082">
    <property type="entry name" value="WD_REPEATS_2"/>
    <property type="match status" value="5"/>
</dbReference>
<dbReference type="PANTHER" id="PTHR19849">
    <property type="entry name" value="PHOSPHOLIPASE A-2-ACTIVATING PROTEIN"/>
    <property type="match status" value="1"/>
</dbReference>
<dbReference type="Pfam" id="PF09070">
    <property type="entry name" value="PFU"/>
    <property type="match status" value="1"/>
</dbReference>
<keyword evidence="5 8" id="KW-0853">WD repeat</keyword>
<dbReference type="PRINTS" id="PR00320">
    <property type="entry name" value="GPROTEINBRPT"/>
</dbReference>
<comment type="similarity">
    <text evidence="3">Belongs to the WD repeat PLAP family.</text>
</comment>
<evidence type="ECO:0000256" key="5">
    <source>
        <dbReference type="ARBA" id="ARBA00022574"/>
    </source>
</evidence>
<accession>A0A9P8QE13</accession>
<dbReference type="SMART" id="SM00320">
    <property type="entry name" value="WD40"/>
    <property type="match status" value="7"/>
</dbReference>